<reference evidence="1 2" key="2">
    <citation type="journal article" date="2010" name="Stand. Genomic Sci.">
        <title>Complete genome sequence of Chitinophaga pinensis type strain (UQM 2034).</title>
        <authorList>
            <person name="Glavina Del Rio T."/>
            <person name="Abt B."/>
            <person name="Spring S."/>
            <person name="Lapidus A."/>
            <person name="Nolan M."/>
            <person name="Tice H."/>
            <person name="Copeland A."/>
            <person name="Cheng J.F."/>
            <person name="Chen F."/>
            <person name="Bruce D."/>
            <person name="Goodwin L."/>
            <person name="Pitluck S."/>
            <person name="Ivanova N."/>
            <person name="Mavromatis K."/>
            <person name="Mikhailova N."/>
            <person name="Pati A."/>
            <person name="Chen A."/>
            <person name="Palaniappan K."/>
            <person name="Land M."/>
            <person name="Hauser L."/>
            <person name="Chang Y.J."/>
            <person name="Jeffries C.D."/>
            <person name="Chain P."/>
            <person name="Saunders E."/>
            <person name="Detter J.C."/>
            <person name="Brettin T."/>
            <person name="Rohde M."/>
            <person name="Goker M."/>
            <person name="Bristow J."/>
            <person name="Eisen J.A."/>
            <person name="Markowitz V."/>
            <person name="Hugenholtz P."/>
            <person name="Kyrpides N.C."/>
            <person name="Klenk H.P."/>
            <person name="Lucas S."/>
        </authorList>
    </citation>
    <scope>NUCLEOTIDE SEQUENCE [LARGE SCALE GENOMIC DNA]</scope>
    <source>
        <strain evidence="2">ATCC 43595 / DSM 2588 / LMG 13176 / NBRC 15968 / NCIMB 11800 / UQM 2034</strain>
    </source>
</reference>
<proteinExistence type="predicted"/>
<dbReference type="KEGG" id="cpi:Cpin_3237"/>
<evidence type="ECO:0000313" key="2">
    <source>
        <dbReference type="Proteomes" id="UP000002215"/>
    </source>
</evidence>
<dbReference type="AlphaFoldDB" id="A0A979G4G4"/>
<accession>A0A979G4G4</accession>
<name>A0A979G4G4_CHIPD</name>
<protein>
    <submittedName>
        <fullName evidence="1">Uncharacterized protein</fullName>
    </submittedName>
</protein>
<organism evidence="1 2">
    <name type="scientific">Chitinophaga pinensis (strain ATCC 43595 / DSM 2588 / LMG 13176 / NBRC 15968 / NCIMB 11800 / UQM 2034)</name>
    <dbReference type="NCBI Taxonomy" id="485918"/>
    <lineage>
        <taxon>Bacteria</taxon>
        <taxon>Pseudomonadati</taxon>
        <taxon>Bacteroidota</taxon>
        <taxon>Chitinophagia</taxon>
        <taxon>Chitinophagales</taxon>
        <taxon>Chitinophagaceae</taxon>
        <taxon>Chitinophaga</taxon>
    </lineage>
</organism>
<gene>
    <name evidence="1" type="ordered locus">Cpin_3237</name>
</gene>
<dbReference type="EMBL" id="CP001699">
    <property type="protein sequence ID" value="ACU60704.1"/>
    <property type="molecule type" value="Genomic_DNA"/>
</dbReference>
<reference evidence="2" key="1">
    <citation type="submission" date="2009-08" db="EMBL/GenBank/DDBJ databases">
        <title>The complete genome of Chitinophaga pinensis DSM 2588.</title>
        <authorList>
            <consortium name="US DOE Joint Genome Institute (JGI-PGF)"/>
            <person name="Lucas S."/>
            <person name="Copeland A."/>
            <person name="Lapidus A."/>
            <person name="Glavina del Rio T."/>
            <person name="Dalin E."/>
            <person name="Tice H."/>
            <person name="Bruce D."/>
            <person name="Goodwin L."/>
            <person name="Pitluck S."/>
            <person name="Kyrpides N."/>
            <person name="Mavromatis K."/>
            <person name="Ivanova N."/>
            <person name="Mikhailova N."/>
            <person name="Sims D."/>
            <person name="Meinche L."/>
            <person name="Brettin T."/>
            <person name="Detter J.C."/>
            <person name="Han C."/>
            <person name="Larimer F."/>
            <person name="Land M."/>
            <person name="Hauser L."/>
            <person name="Markowitz V."/>
            <person name="Cheng J.-F."/>
            <person name="Hugenholtz P."/>
            <person name="Woyke T."/>
            <person name="Wu D."/>
            <person name="Spring S."/>
            <person name="Klenk H.-P."/>
            <person name="Eisen J.A."/>
        </authorList>
    </citation>
    <scope>NUCLEOTIDE SEQUENCE [LARGE SCALE GENOMIC DNA]</scope>
    <source>
        <strain evidence="2">ATCC 43595 / DSM 2588 / LMG 13176 / NBRC 15968 / NCIMB 11800 / UQM 2034</strain>
    </source>
</reference>
<sequence>MTIKRFVKGFTVGETKYEFHFDPINIRKLQLFRVNVRLDGKDTFRFHLQGSEAGFMITDKDRIPVEIAAFESELSDVILQEHQEGDAL</sequence>
<evidence type="ECO:0000313" key="1">
    <source>
        <dbReference type="EMBL" id="ACU60704.1"/>
    </source>
</evidence>
<dbReference type="RefSeq" id="WP_012790880.1">
    <property type="nucleotide sequence ID" value="NC_013132.1"/>
</dbReference>
<dbReference type="Proteomes" id="UP000002215">
    <property type="component" value="Chromosome"/>
</dbReference>